<keyword evidence="3" id="KW-1185">Reference proteome</keyword>
<dbReference type="Gene3D" id="4.10.60.10">
    <property type="entry name" value="Zinc finger, CCHC-type"/>
    <property type="match status" value="1"/>
</dbReference>
<dbReference type="InterPro" id="IPR036875">
    <property type="entry name" value="Znf_CCHC_sf"/>
</dbReference>
<evidence type="ECO:0000313" key="3">
    <source>
        <dbReference type="Proteomes" id="UP000828390"/>
    </source>
</evidence>
<dbReference type="SUPFAM" id="SSF57756">
    <property type="entry name" value="Retrovirus zinc finger-like domains"/>
    <property type="match status" value="1"/>
</dbReference>
<name>A0A9D3YTF8_DREPO</name>
<dbReference type="Proteomes" id="UP000828390">
    <property type="component" value="Unassembled WGS sequence"/>
</dbReference>
<proteinExistence type="predicted"/>
<gene>
    <name evidence="2" type="ORF">DPMN_066411</name>
</gene>
<protein>
    <recommendedName>
        <fullName evidence="4">CCHC-type domain-containing protein</fullName>
    </recommendedName>
</protein>
<dbReference type="EMBL" id="JAIWYP010000014">
    <property type="protein sequence ID" value="KAH3707018.1"/>
    <property type="molecule type" value="Genomic_DNA"/>
</dbReference>
<dbReference type="GO" id="GO:0003676">
    <property type="term" value="F:nucleic acid binding"/>
    <property type="evidence" value="ECO:0007669"/>
    <property type="project" value="InterPro"/>
</dbReference>
<comment type="caution">
    <text evidence="2">The sequence shown here is derived from an EMBL/GenBank/DDBJ whole genome shotgun (WGS) entry which is preliminary data.</text>
</comment>
<reference evidence="2" key="2">
    <citation type="submission" date="2020-11" db="EMBL/GenBank/DDBJ databases">
        <authorList>
            <person name="McCartney M.A."/>
            <person name="Auch B."/>
            <person name="Kono T."/>
            <person name="Mallez S."/>
            <person name="Becker A."/>
            <person name="Gohl D.M."/>
            <person name="Silverstein K.A.T."/>
            <person name="Koren S."/>
            <person name="Bechman K.B."/>
            <person name="Herman A."/>
            <person name="Abrahante J.E."/>
            <person name="Garbe J."/>
        </authorList>
    </citation>
    <scope>NUCLEOTIDE SEQUENCE</scope>
    <source>
        <strain evidence="2">Duluth1</strain>
        <tissue evidence="2">Whole animal</tissue>
    </source>
</reference>
<accession>A0A9D3YTF8</accession>
<feature type="compositionally biased region" description="Basic and acidic residues" evidence="1">
    <location>
        <begin position="174"/>
        <end position="193"/>
    </location>
</feature>
<sequence>MDREVELGYLEVIDKLERRFGYRELPETARVTFSGARQGEAESVDDWADRVLTLAGKAFRDLPEDYMVQESILKFCMGAKEREAGEQVINQRPVSIEQAIDKVKWAIHTHGLMYGRPKLVRKVECKGQVENAEVKVASQNRLVARPIRSSSPSRSRTRSPARNDRCYRCTENGHMARDWPDQAPDKVGDTHTEGRKVSFIDLKVNVSK</sequence>
<organism evidence="2 3">
    <name type="scientific">Dreissena polymorpha</name>
    <name type="common">Zebra mussel</name>
    <name type="synonym">Mytilus polymorpha</name>
    <dbReference type="NCBI Taxonomy" id="45954"/>
    <lineage>
        <taxon>Eukaryota</taxon>
        <taxon>Metazoa</taxon>
        <taxon>Spiralia</taxon>
        <taxon>Lophotrochozoa</taxon>
        <taxon>Mollusca</taxon>
        <taxon>Bivalvia</taxon>
        <taxon>Autobranchia</taxon>
        <taxon>Heteroconchia</taxon>
        <taxon>Euheterodonta</taxon>
        <taxon>Imparidentia</taxon>
        <taxon>Neoheterodontei</taxon>
        <taxon>Myida</taxon>
        <taxon>Dreissenoidea</taxon>
        <taxon>Dreissenidae</taxon>
        <taxon>Dreissena</taxon>
    </lineage>
</organism>
<dbReference type="GO" id="GO:0008270">
    <property type="term" value="F:zinc ion binding"/>
    <property type="evidence" value="ECO:0007669"/>
    <property type="project" value="InterPro"/>
</dbReference>
<dbReference type="AlphaFoldDB" id="A0A9D3YTF8"/>
<reference evidence="2" key="1">
    <citation type="journal article" date="2019" name="bioRxiv">
        <title>The Genome of the Zebra Mussel, Dreissena polymorpha: A Resource for Invasive Species Research.</title>
        <authorList>
            <person name="McCartney M.A."/>
            <person name="Auch B."/>
            <person name="Kono T."/>
            <person name="Mallez S."/>
            <person name="Zhang Y."/>
            <person name="Obille A."/>
            <person name="Becker A."/>
            <person name="Abrahante J.E."/>
            <person name="Garbe J."/>
            <person name="Badalamenti J.P."/>
            <person name="Herman A."/>
            <person name="Mangelson H."/>
            <person name="Liachko I."/>
            <person name="Sullivan S."/>
            <person name="Sone E.D."/>
            <person name="Koren S."/>
            <person name="Silverstein K.A.T."/>
            <person name="Beckman K.B."/>
            <person name="Gohl D.M."/>
        </authorList>
    </citation>
    <scope>NUCLEOTIDE SEQUENCE</scope>
    <source>
        <strain evidence="2">Duluth1</strain>
        <tissue evidence="2">Whole animal</tissue>
    </source>
</reference>
<evidence type="ECO:0008006" key="4">
    <source>
        <dbReference type="Google" id="ProtNLM"/>
    </source>
</evidence>
<evidence type="ECO:0000256" key="1">
    <source>
        <dbReference type="SAM" id="MobiDB-lite"/>
    </source>
</evidence>
<evidence type="ECO:0000313" key="2">
    <source>
        <dbReference type="EMBL" id="KAH3707018.1"/>
    </source>
</evidence>
<feature type="region of interest" description="Disordered" evidence="1">
    <location>
        <begin position="145"/>
        <end position="193"/>
    </location>
</feature>
<feature type="compositionally biased region" description="Low complexity" evidence="1">
    <location>
        <begin position="145"/>
        <end position="160"/>
    </location>
</feature>